<dbReference type="RefSeq" id="WP_037283865.1">
    <property type="nucleotide sequence ID" value="NZ_KK088627.1"/>
</dbReference>
<evidence type="ECO:0000313" key="1">
    <source>
        <dbReference type="EMBL" id="EYD75593.1"/>
    </source>
</evidence>
<organism evidence="1 2">
    <name type="scientific">Rubellimicrobium mesophilum DSM 19309</name>
    <dbReference type="NCBI Taxonomy" id="442562"/>
    <lineage>
        <taxon>Bacteria</taxon>
        <taxon>Pseudomonadati</taxon>
        <taxon>Pseudomonadota</taxon>
        <taxon>Alphaproteobacteria</taxon>
        <taxon>Rhodobacterales</taxon>
        <taxon>Roseobacteraceae</taxon>
        <taxon>Rubellimicrobium</taxon>
    </lineage>
</organism>
<evidence type="ECO:0000313" key="2">
    <source>
        <dbReference type="Proteomes" id="UP000019666"/>
    </source>
</evidence>
<proteinExistence type="predicted"/>
<name>A0A017HN85_9RHOB</name>
<dbReference type="EMBL" id="AOSK01000071">
    <property type="protein sequence ID" value="EYD75593.1"/>
    <property type="molecule type" value="Genomic_DNA"/>
</dbReference>
<sequence>MAKGALFVSWGELIPGREETGSNVLQDAMAYLGRMQAEGRIEGAEAVILEPVGGTALGFVLVRGERDTLAALRVSPEFLRIVVGIQLVHRNVAVVWGHTGAEMGQLLGIWAEREAELLGEHV</sequence>
<protein>
    <submittedName>
        <fullName evidence="1">Uncharacterized protein</fullName>
    </submittedName>
</protein>
<gene>
    <name evidence="1" type="ORF">Rumeso_02832</name>
</gene>
<dbReference type="OrthoDB" id="2678460at2"/>
<dbReference type="AlphaFoldDB" id="A0A017HN85"/>
<keyword evidence="2" id="KW-1185">Reference proteome</keyword>
<dbReference type="Proteomes" id="UP000019666">
    <property type="component" value="Unassembled WGS sequence"/>
</dbReference>
<reference evidence="1 2" key="1">
    <citation type="submission" date="2013-02" db="EMBL/GenBank/DDBJ databases">
        <authorList>
            <person name="Fiebig A."/>
            <person name="Goeker M."/>
            <person name="Klenk H.-P.P."/>
        </authorList>
    </citation>
    <scope>NUCLEOTIDE SEQUENCE [LARGE SCALE GENOMIC DNA]</scope>
    <source>
        <strain evidence="1 2">DSM 19309</strain>
    </source>
</reference>
<dbReference type="HOGENOM" id="CLU_164599_0_0_5"/>
<accession>A0A017HN85</accession>
<comment type="caution">
    <text evidence="1">The sequence shown here is derived from an EMBL/GenBank/DDBJ whole genome shotgun (WGS) entry which is preliminary data.</text>
</comment>